<name>A0A842HSE9_9BURK</name>
<dbReference type="Pfam" id="PF03466">
    <property type="entry name" value="LysR_substrate"/>
    <property type="match status" value="1"/>
</dbReference>
<comment type="similarity">
    <text evidence="1">Belongs to the LysR transcriptional regulatory family.</text>
</comment>
<keyword evidence="5" id="KW-0812">Transmembrane</keyword>
<dbReference type="SUPFAM" id="SSF46785">
    <property type="entry name" value="Winged helix' DNA-binding domain"/>
    <property type="match status" value="1"/>
</dbReference>
<dbReference type="GO" id="GO:0032993">
    <property type="term" value="C:protein-DNA complex"/>
    <property type="evidence" value="ECO:0007669"/>
    <property type="project" value="TreeGrafter"/>
</dbReference>
<dbReference type="PRINTS" id="PR00039">
    <property type="entry name" value="HTHLYSR"/>
</dbReference>
<sequence>MEMRQIRYFQCVAQELSFTKAALRLHIAQPPLSRQIRQLEEELGVQLFERLGRSIRLTDAGKFFFDKTMQLSARLNDVVTATRRIAESGKKWFGIGFVPSIMYGFGPTLFRKMRALGLQAEIGLSEMTTVEQLKALRAGQIDIGFGRITLDDPHIAGLTLLQEPLVLAVPAQHPLAARHQVLLGDIVALSYVLYPAKPRPSYADHVIGLFEQRGHRLSVVFEANEMQTAIGLVAAGLGVTLVPSAVTRMQRDDVVFIPLNEPDFTSPIVMSWLKDSGSPFLEDVVALARQTAKEAAVTTRK</sequence>
<comment type="caution">
    <text evidence="7">The sequence shown here is derived from an EMBL/GenBank/DDBJ whole genome shotgun (WGS) entry which is preliminary data.</text>
</comment>
<evidence type="ECO:0000313" key="7">
    <source>
        <dbReference type="EMBL" id="MBC2770734.1"/>
    </source>
</evidence>
<keyword evidence="5" id="KW-0472">Membrane</keyword>
<dbReference type="FunFam" id="1.10.10.10:FF:000001">
    <property type="entry name" value="LysR family transcriptional regulator"/>
    <property type="match status" value="1"/>
</dbReference>
<evidence type="ECO:0000256" key="2">
    <source>
        <dbReference type="ARBA" id="ARBA00023015"/>
    </source>
</evidence>
<keyword evidence="2" id="KW-0805">Transcription regulation</keyword>
<dbReference type="EMBL" id="JACJUU010000011">
    <property type="protein sequence ID" value="MBC2770734.1"/>
    <property type="molecule type" value="Genomic_DNA"/>
</dbReference>
<proteinExistence type="inferred from homology"/>
<dbReference type="GO" id="GO:0003677">
    <property type="term" value="F:DNA binding"/>
    <property type="evidence" value="ECO:0007669"/>
    <property type="project" value="UniProtKB-KW"/>
</dbReference>
<keyword evidence="8" id="KW-1185">Reference proteome</keyword>
<dbReference type="AlphaFoldDB" id="A0A842HSE9"/>
<dbReference type="GO" id="GO:0003700">
    <property type="term" value="F:DNA-binding transcription factor activity"/>
    <property type="evidence" value="ECO:0007669"/>
    <property type="project" value="InterPro"/>
</dbReference>
<dbReference type="PANTHER" id="PTHR30346:SF17">
    <property type="entry name" value="LYSR FAMILY TRANSCRIPTIONAL REGULATOR"/>
    <property type="match status" value="1"/>
</dbReference>
<accession>A0A842HSE9</accession>
<dbReference type="InterPro" id="IPR005119">
    <property type="entry name" value="LysR_subst-bd"/>
</dbReference>
<keyword evidence="5" id="KW-1133">Transmembrane helix</keyword>
<keyword evidence="3" id="KW-0238">DNA-binding</keyword>
<gene>
    <name evidence="7" type="ORF">GTU67_12530</name>
</gene>
<evidence type="ECO:0000259" key="6">
    <source>
        <dbReference type="PROSITE" id="PS50931"/>
    </source>
</evidence>
<protein>
    <submittedName>
        <fullName evidence="7">LysR family transcriptional regulator</fullName>
    </submittedName>
</protein>
<dbReference type="InterPro" id="IPR036388">
    <property type="entry name" value="WH-like_DNA-bd_sf"/>
</dbReference>
<dbReference type="SUPFAM" id="SSF53850">
    <property type="entry name" value="Periplasmic binding protein-like II"/>
    <property type="match status" value="1"/>
</dbReference>
<evidence type="ECO:0000256" key="4">
    <source>
        <dbReference type="ARBA" id="ARBA00023163"/>
    </source>
</evidence>
<dbReference type="InterPro" id="IPR036390">
    <property type="entry name" value="WH_DNA-bd_sf"/>
</dbReference>
<dbReference type="PANTHER" id="PTHR30346">
    <property type="entry name" value="TRANSCRIPTIONAL DUAL REGULATOR HCAR-RELATED"/>
    <property type="match status" value="1"/>
</dbReference>
<dbReference type="Pfam" id="PF00126">
    <property type="entry name" value="HTH_1"/>
    <property type="match status" value="1"/>
</dbReference>
<dbReference type="Gene3D" id="3.40.190.10">
    <property type="entry name" value="Periplasmic binding protein-like II"/>
    <property type="match status" value="2"/>
</dbReference>
<evidence type="ECO:0000313" key="8">
    <source>
        <dbReference type="Proteomes" id="UP000545386"/>
    </source>
</evidence>
<dbReference type="Proteomes" id="UP000545386">
    <property type="component" value="Unassembled WGS sequence"/>
</dbReference>
<dbReference type="Gene3D" id="1.10.10.10">
    <property type="entry name" value="Winged helix-like DNA-binding domain superfamily/Winged helix DNA-binding domain"/>
    <property type="match status" value="1"/>
</dbReference>
<evidence type="ECO:0000256" key="3">
    <source>
        <dbReference type="ARBA" id="ARBA00023125"/>
    </source>
</evidence>
<feature type="transmembrane region" description="Helical" evidence="5">
    <location>
        <begin position="92"/>
        <end position="110"/>
    </location>
</feature>
<keyword evidence="4" id="KW-0804">Transcription</keyword>
<evidence type="ECO:0000256" key="1">
    <source>
        <dbReference type="ARBA" id="ARBA00009437"/>
    </source>
</evidence>
<dbReference type="PROSITE" id="PS50931">
    <property type="entry name" value="HTH_LYSR"/>
    <property type="match status" value="1"/>
</dbReference>
<feature type="domain" description="HTH lysR-type" evidence="6">
    <location>
        <begin position="1"/>
        <end position="58"/>
    </location>
</feature>
<reference evidence="7 8" key="1">
    <citation type="submission" date="2020-08" db="EMBL/GenBank/DDBJ databases">
        <title>Paraeoetvoesia sp. YC-7-48 draft genome sequence.</title>
        <authorList>
            <person name="Yao L."/>
        </authorList>
    </citation>
    <scope>NUCLEOTIDE SEQUENCE [LARGE SCALE GENOMIC DNA]</scope>
    <source>
        <strain evidence="8">YC-7-48</strain>
    </source>
</reference>
<dbReference type="InterPro" id="IPR000847">
    <property type="entry name" value="LysR_HTH_N"/>
</dbReference>
<evidence type="ECO:0000256" key="5">
    <source>
        <dbReference type="SAM" id="Phobius"/>
    </source>
</evidence>
<organism evidence="7 8">
    <name type="scientific">Pusillimonas minor</name>
    <dbReference type="NCBI Taxonomy" id="2697024"/>
    <lineage>
        <taxon>Bacteria</taxon>
        <taxon>Pseudomonadati</taxon>
        <taxon>Pseudomonadota</taxon>
        <taxon>Betaproteobacteria</taxon>
        <taxon>Burkholderiales</taxon>
        <taxon>Alcaligenaceae</taxon>
        <taxon>Pusillimonas</taxon>
    </lineage>
</organism>